<accession>A0A7M7J147</accession>
<name>A0A7M7J147_NASVI</name>
<dbReference type="AlphaFoldDB" id="A0A7M7J147"/>
<dbReference type="EnsemblMetazoa" id="XM_016988672">
    <property type="protein sequence ID" value="XP_016844161"/>
    <property type="gene ID" value="LOC107981885"/>
</dbReference>
<dbReference type="GeneID" id="107981885"/>
<evidence type="ECO:0000313" key="1">
    <source>
        <dbReference type="EnsemblMetazoa" id="XP_016844161"/>
    </source>
</evidence>
<dbReference type="OrthoDB" id="6366357at2759"/>
<dbReference type="PANTHER" id="PTHR47890">
    <property type="entry name" value="LD24308P"/>
    <property type="match status" value="1"/>
</dbReference>
<dbReference type="Pfam" id="PF16061">
    <property type="entry name" value="DUF4803"/>
    <property type="match status" value="1"/>
</dbReference>
<proteinExistence type="predicted"/>
<evidence type="ECO:0000313" key="2">
    <source>
        <dbReference type="Proteomes" id="UP000002358"/>
    </source>
</evidence>
<protein>
    <submittedName>
        <fullName evidence="1">Uncharacterized protein</fullName>
    </submittedName>
</protein>
<dbReference type="InParanoid" id="A0A7M7J147"/>
<dbReference type="PANTHER" id="PTHR47890:SF1">
    <property type="entry name" value="LD24308P"/>
    <property type="match status" value="1"/>
</dbReference>
<dbReference type="RefSeq" id="XP_016844161.1">
    <property type="nucleotide sequence ID" value="XM_016988672.2"/>
</dbReference>
<dbReference type="KEGG" id="nvi:107981885"/>
<keyword evidence="2" id="KW-1185">Reference proteome</keyword>
<dbReference type="Proteomes" id="UP000002358">
    <property type="component" value="Chromosome 4"/>
</dbReference>
<reference evidence="1" key="1">
    <citation type="submission" date="2021-01" db="UniProtKB">
        <authorList>
            <consortium name="EnsemblMetazoa"/>
        </authorList>
    </citation>
    <scope>IDENTIFICATION</scope>
</reference>
<sequence length="315" mass="36373">MSEKRYKFLVSPKIGRQNWILWGNPNIRCNKTITFKNSYLSLPHCSVFEYCTCEDPADDIDRHFNLRPVTSDVANNKIVTGVKIVKDQNLFHIQIKQGELSNGFVNTSSIAWKPLEKYSPLDIGYERGVDFYTVESRSKTVCLDDLDANKSANKSNYLLTGLRFAVGPRTVFLRGKFNWDLERYLKLEIQLTPYDPETGYLIAENSTWISNINKPAKYSNGPFDWMDAEYDNYYITNRCIRISRSEDSLDFGQATVPLIDIQEITTDPVIPLSGAGLYYKSKQLYSHNDVKYELLRYGGYFGLRLFTHDISEIYT</sequence>
<dbReference type="InterPro" id="IPR032062">
    <property type="entry name" value="DUF4803"/>
</dbReference>
<organism evidence="1 2">
    <name type="scientific">Nasonia vitripennis</name>
    <name type="common">Parasitic wasp</name>
    <dbReference type="NCBI Taxonomy" id="7425"/>
    <lineage>
        <taxon>Eukaryota</taxon>
        <taxon>Metazoa</taxon>
        <taxon>Ecdysozoa</taxon>
        <taxon>Arthropoda</taxon>
        <taxon>Hexapoda</taxon>
        <taxon>Insecta</taxon>
        <taxon>Pterygota</taxon>
        <taxon>Neoptera</taxon>
        <taxon>Endopterygota</taxon>
        <taxon>Hymenoptera</taxon>
        <taxon>Apocrita</taxon>
        <taxon>Proctotrupomorpha</taxon>
        <taxon>Chalcidoidea</taxon>
        <taxon>Pteromalidae</taxon>
        <taxon>Pteromalinae</taxon>
        <taxon>Nasonia</taxon>
    </lineage>
</organism>